<dbReference type="Proteomes" id="UP000825483">
    <property type="component" value="Unassembled WGS sequence"/>
</dbReference>
<dbReference type="Pfam" id="PF02872">
    <property type="entry name" value="5_nucleotid_C"/>
    <property type="match status" value="1"/>
</dbReference>
<feature type="domain" description="5'-Nucleotidase C-terminal" evidence="1">
    <location>
        <begin position="70"/>
        <end position="209"/>
    </location>
</feature>
<dbReference type="GO" id="GO:0016787">
    <property type="term" value="F:hydrolase activity"/>
    <property type="evidence" value="ECO:0007669"/>
    <property type="project" value="InterPro"/>
</dbReference>
<proteinExistence type="predicted"/>
<dbReference type="InterPro" id="IPR006179">
    <property type="entry name" value="5_nucleotidase/apyrase"/>
</dbReference>
<dbReference type="GO" id="GO:0009166">
    <property type="term" value="P:nucleotide catabolic process"/>
    <property type="evidence" value="ECO:0007669"/>
    <property type="project" value="InterPro"/>
</dbReference>
<organism evidence="2 3">
    <name type="scientific">Prevotella lacticifex</name>
    <dbReference type="NCBI Taxonomy" id="2854755"/>
    <lineage>
        <taxon>Bacteria</taxon>
        <taxon>Pseudomonadati</taxon>
        <taxon>Bacteroidota</taxon>
        <taxon>Bacteroidia</taxon>
        <taxon>Bacteroidales</taxon>
        <taxon>Prevotellaceae</taxon>
        <taxon>Prevotella</taxon>
    </lineage>
</organism>
<dbReference type="SUPFAM" id="SSF55816">
    <property type="entry name" value="5'-nucleotidase (syn. UDP-sugar hydrolase), C-terminal domain"/>
    <property type="match status" value="1"/>
</dbReference>
<evidence type="ECO:0000259" key="1">
    <source>
        <dbReference type="Pfam" id="PF02872"/>
    </source>
</evidence>
<dbReference type="PANTHER" id="PTHR11575">
    <property type="entry name" value="5'-NUCLEOTIDASE-RELATED"/>
    <property type="match status" value="1"/>
</dbReference>
<evidence type="ECO:0000313" key="3">
    <source>
        <dbReference type="Proteomes" id="UP000825483"/>
    </source>
</evidence>
<dbReference type="InterPro" id="IPR008334">
    <property type="entry name" value="5'-Nucleotdase_C"/>
</dbReference>
<dbReference type="AlphaFoldDB" id="A0A9R1CC51"/>
<dbReference type="Gene3D" id="3.90.780.10">
    <property type="entry name" value="5'-Nucleotidase, C-terminal domain"/>
    <property type="match status" value="1"/>
</dbReference>
<accession>A0A9R1CC51</accession>
<comment type="caution">
    <text evidence="2">The sequence shown here is derived from an EMBL/GenBank/DDBJ whole genome shotgun (WGS) entry which is preliminary data.</text>
</comment>
<evidence type="ECO:0000313" key="2">
    <source>
        <dbReference type="EMBL" id="GJG60027.1"/>
    </source>
</evidence>
<dbReference type="PRINTS" id="PR01607">
    <property type="entry name" value="APYRASEFAMLY"/>
</dbReference>
<protein>
    <submittedName>
        <fullName evidence="2">5'-nucleotidase</fullName>
    </submittedName>
</protein>
<keyword evidence="3" id="KW-1185">Reference proteome</keyword>
<name>A0A9R1CC51_9BACT</name>
<dbReference type="EMBL" id="BPUB01000002">
    <property type="protein sequence ID" value="GJG60027.1"/>
    <property type="molecule type" value="Genomic_DNA"/>
</dbReference>
<dbReference type="PANTHER" id="PTHR11575:SF24">
    <property type="entry name" value="5'-NUCLEOTIDASE"/>
    <property type="match status" value="1"/>
</dbReference>
<reference evidence="2" key="1">
    <citation type="journal article" date="2022" name="Int. J. Syst. Evol. Microbiol.">
        <title>Prevotella lacticifex sp. nov., isolated from the rumen of cows.</title>
        <authorList>
            <person name="Shinkai T."/>
            <person name="Ikeyama N."/>
            <person name="Kumagai M."/>
            <person name="Ohmori H."/>
            <person name="Sakamoto M."/>
            <person name="Ohkuma M."/>
            <person name="Mitsumori M."/>
        </authorList>
    </citation>
    <scope>NUCLEOTIDE SEQUENCE</scope>
    <source>
        <strain evidence="2">R5076</strain>
    </source>
</reference>
<gene>
    <name evidence="2" type="ORF">PRLR5076_28780</name>
</gene>
<sequence length="261" mass="28403">MIMTHIRTSLILAAGLLLTACGSATYVTSGSRVLIDSRYDAHPDSAAAAFIAPYKARVDSIMNPIVGYAATDMSCHQPESSQSNLYTDILVWSSSKFNEHPDFGVYNVGGIRAALSKGAVTVGDILDTAPFENKICFLTLSGDKVLELFRQITGQGGQGLSHSVRLVMDKHGRLLSAKINGRDVDPKASYRIVTLDYIAQGNDKMEAFKAKTAVVSPQSEENNVRYLIMDYFRTMMKEGRKVESKVEGRITVAPDSPTATN</sequence>
<dbReference type="PROSITE" id="PS51257">
    <property type="entry name" value="PROKAR_LIPOPROTEIN"/>
    <property type="match status" value="1"/>
</dbReference>
<dbReference type="InterPro" id="IPR036907">
    <property type="entry name" value="5'-Nucleotdase_C_sf"/>
</dbReference>